<dbReference type="GeneID" id="27722407"/>
<gene>
    <name evidence="6" type="ORF">SAPIO_CDS3335</name>
</gene>
<evidence type="ECO:0008006" key="8">
    <source>
        <dbReference type="Google" id="ProtNLM"/>
    </source>
</evidence>
<dbReference type="AlphaFoldDB" id="A0A084GAJ3"/>
<feature type="transmembrane region" description="Helical" evidence="5">
    <location>
        <begin position="117"/>
        <end position="134"/>
    </location>
</feature>
<dbReference type="InterPro" id="IPR011701">
    <property type="entry name" value="MFS"/>
</dbReference>
<keyword evidence="3 5" id="KW-1133">Transmembrane helix</keyword>
<dbReference type="KEGG" id="sapo:SAPIO_CDS3335"/>
<feature type="transmembrane region" description="Helical" evidence="5">
    <location>
        <begin position="185"/>
        <end position="205"/>
    </location>
</feature>
<dbReference type="GO" id="GO:0005886">
    <property type="term" value="C:plasma membrane"/>
    <property type="evidence" value="ECO:0007669"/>
    <property type="project" value="TreeGrafter"/>
</dbReference>
<reference evidence="6 7" key="1">
    <citation type="journal article" date="2014" name="Genome Announc.">
        <title>Draft genome sequence of the pathogenic fungus Scedosporium apiospermum.</title>
        <authorList>
            <person name="Vandeputte P."/>
            <person name="Ghamrawi S."/>
            <person name="Rechenmann M."/>
            <person name="Iltis A."/>
            <person name="Giraud S."/>
            <person name="Fleury M."/>
            <person name="Thornton C."/>
            <person name="Delhaes L."/>
            <person name="Meyer W."/>
            <person name="Papon N."/>
            <person name="Bouchara J.P."/>
        </authorList>
    </citation>
    <scope>NUCLEOTIDE SEQUENCE [LARGE SCALE GENOMIC DNA]</scope>
    <source>
        <strain evidence="6 7">IHEM 14462</strain>
    </source>
</reference>
<dbReference type="EMBL" id="JOWA01000088">
    <property type="protein sequence ID" value="KEZ44355.1"/>
    <property type="molecule type" value="Genomic_DNA"/>
</dbReference>
<keyword evidence="7" id="KW-1185">Reference proteome</keyword>
<dbReference type="GO" id="GO:0022857">
    <property type="term" value="F:transmembrane transporter activity"/>
    <property type="evidence" value="ECO:0007669"/>
    <property type="project" value="InterPro"/>
</dbReference>
<dbReference type="Proteomes" id="UP000028545">
    <property type="component" value="Unassembled WGS sequence"/>
</dbReference>
<evidence type="ECO:0000256" key="3">
    <source>
        <dbReference type="ARBA" id="ARBA00022989"/>
    </source>
</evidence>
<dbReference type="OMA" id="WKHIDIL"/>
<dbReference type="PANTHER" id="PTHR23501">
    <property type="entry name" value="MAJOR FACILITATOR SUPERFAMILY"/>
    <property type="match status" value="1"/>
</dbReference>
<dbReference type="OrthoDB" id="440553at2759"/>
<dbReference type="InterPro" id="IPR036259">
    <property type="entry name" value="MFS_trans_sf"/>
</dbReference>
<feature type="transmembrane region" description="Helical" evidence="5">
    <location>
        <begin position="154"/>
        <end position="173"/>
    </location>
</feature>
<evidence type="ECO:0000256" key="4">
    <source>
        <dbReference type="ARBA" id="ARBA00023136"/>
    </source>
</evidence>
<dbReference type="Pfam" id="PF07690">
    <property type="entry name" value="MFS_1"/>
    <property type="match status" value="1"/>
</dbReference>
<evidence type="ECO:0000313" key="6">
    <source>
        <dbReference type="EMBL" id="KEZ44355.1"/>
    </source>
</evidence>
<evidence type="ECO:0000256" key="1">
    <source>
        <dbReference type="ARBA" id="ARBA00004141"/>
    </source>
</evidence>
<comment type="caution">
    <text evidence="6">The sequence shown here is derived from an EMBL/GenBank/DDBJ whole genome shotgun (WGS) entry which is preliminary data.</text>
</comment>
<sequence length="287" mass="31176">MVFRALQGDGASGIFSLTVVIEPDITPGRWLGLYSSVISSVFAFTSILGPELGSALAEYSSWRWVFLLKKRTCGGLKLRVGKWKHIDILGVVLLLASTVLFIYALQSAPSSGSGQGWSSPTIIGGLVASGVLLTRYSCRDIRPYPLSSRYHYSFARYIALLMVSFHFTIIQLPQCLLQVNTKSPTTVGILVLAIFLPSAAFSALFGGLYRKFPTAPLQLFLGGCFQVRGVGLLPSLPTGLPIASKQYGFEVITGVGFGLMLPSVLILARDWTSKELYDIKKPLLSFP</sequence>
<keyword evidence="2 5" id="KW-0812">Transmembrane</keyword>
<feature type="transmembrane region" description="Helical" evidence="5">
    <location>
        <begin position="86"/>
        <end position="105"/>
    </location>
</feature>
<proteinExistence type="predicted"/>
<dbReference type="HOGENOM" id="CLU_000960_22_2_1"/>
<keyword evidence="4 5" id="KW-0472">Membrane</keyword>
<organism evidence="6 7">
    <name type="scientific">Pseudallescheria apiosperma</name>
    <name type="common">Scedosporium apiospermum</name>
    <dbReference type="NCBI Taxonomy" id="563466"/>
    <lineage>
        <taxon>Eukaryota</taxon>
        <taxon>Fungi</taxon>
        <taxon>Dikarya</taxon>
        <taxon>Ascomycota</taxon>
        <taxon>Pezizomycotina</taxon>
        <taxon>Sordariomycetes</taxon>
        <taxon>Hypocreomycetidae</taxon>
        <taxon>Microascales</taxon>
        <taxon>Microascaceae</taxon>
        <taxon>Scedosporium</taxon>
    </lineage>
</organism>
<name>A0A084GAJ3_PSEDA</name>
<protein>
    <recommendedName>
        <fullName evidence="8">Major facilitator superfamily (MFS) profile domain-containing protein</fullName>
    </recommendedName>
</protein>
<dbReference type="SUPFAM" id="SSF103473">
    <property type="entry name" value="MFS general substrate transporter"/>
    <property type="match status" value="2"/>
</dbReference>
<comment type="subcellular location">
    <subcellularLocation>
        <location evidence="1">Membrane</location>
        <topology evidence="1">Multi-pass membrane protein</topology>
    </subcellularLocation>
</comment>
<feature type="transmembrane region" description="Helical" evidence="5">
    <location>
        <begin position="247"/>
        <end position="268"/>
    </location>
</feature>
<dbReference type="PANTHER" id="PTHR23501:SF43">
    <property type="entry name" value="MULTIDRUG TRANSPORTER, PUTATIVE (AFU_ORTHOLOGUE AFUA_6G03040)-RELATED"/>
    <property type="match status" value="1"/>
</dbReference>
<dbReference type="VEuPathDB" id="FungiDB:SAPIO_CDS3335"/>
<evidence type="ECO:0000313" key="7">
    <source>
        <dbReference type="Proteomes" id="UP000028545"/>
    </source>
</evidence>
<evidence type="ECO:0000256" key="2">
    <source>
        <dbReference type="ARBA" id="ARBA00022692"/>
    </source>
</evidence>
<accession>A0A084GAJ3</accession>
<dbReference type="Gene3D" id="1.20.1250.20">
    <property type="entry name" value="MFS general substrate transporter like domains"/>
    <property type="match status" value="1"/>
</dbReference>
<dbReference type="RefSeq" id="XP_016644154.1">
    <property type="nucleotide sequence ID" value="XM_016786148.1"/>
</dbReference>
<evidence type="ECO:0000256" key="5">
    <source>
        <dbReference type="SAM" id="Phobius"/>
    </source>
</evidence>